<protein>
    <submittedName>
        <fullName evidence="3">3-oxoacid CoA-transferase subunit A</fullName>
    </submittedName>
</protein>
<name>A0A562V5S3_9BACT</name>
<proteinExistence type="inferred from homology"/>
<dbReference type="InterPro" id="IPR004163">
    <property type="entry name" value="CoA_transf_BS"/>
</dbReference>
<keyword evidence="2 3" id="KW-0808">Transferase</keyword>
<dbReference type="EMBL" id="VLLN01000043">
    <property type="protein sequence ID" value="TWJ13284.1"/>
    <property type="molecule type" value="Genomic_DNA"/>
</dbReference>
<dbReference type="InterPro" id="IPR012792">
    <property type="entry name" value="3-oxoacid_CoA-transf_A"/>
</dbReference>
<evidence type="ECO:0000256" key="2">
    <source>
        <dbReference type="ARBA" id="ARBA00022679"/>
    </source>
</evidence>
<evidence type="ECO:0000313" key="3">
    <source>
        <dbReference type="EMBL" id="TWJ13284.1"/>
    </source>
</evidence>
<sequence>MGVYTSLEEVVDGINDGATLLVGGFGPVGTPCNVIQALKDKGVRNLTIISNNCGEADFGLGILLKNRQIKKVVCSYLGGHPEFERQYLAGEVEVELVPQGTIAERCRAGGAGIPAFYTRAGAGTIIAEGRETRVFDGKEYLLETGLRAEFALVKAHKGDRLGNLIYRRTGMNFNPMMAAAGITTIAEVEELVEIGDLVPEQIHTPSIYVQRIIECR</sequence>
<dbReference type="GO" id="GO:0008410">
    <property type="term" value="F:CoA-transferase activity"/>
    <property type="evidence" value="ECO:0007669"/>
    <property type="project" value="InterPro"/>
</dbReference>
<organism evidence="3 4">
    <name type="scientific">Geobacter argillaceus</name>
    <dbReference type="NCBI Taxonomy" id="345631"/>
    <lineage>
        <taxon>Bacteria</taxon>
        <taxon>Pseudomonadati</taxon>
        <taxon>Thermodesulfobacteriota</taxon>
        <taxon>Desulfuromonadia</taxon>
        <taxon>Geobacterales</taxon>
        <taxon>Geobacteraceae</taxon>
        <taxon>Geobacter</taxon>
    </lineage>
</organism>
<dbReference type="OrthoDB" id="9777193at2"/>
<keyword evidence="4" id="KW-1185">Reference proteome</keyword>
<dbReference type="PROSITE" id="PS01273">
    <property type="entry name" value="COA_TRANSF_1"/>
    <property type="match status" value="1"/>
</dbReference>
<dbReference type="Proteomes" id="UP000319449">
    <property type="component" value="Unassembled WGS sequence"/>
</dbReference>
<dbReference type="SMART" id="SM00882">
    <property type="entry name" value="CoA_trans"/>
    <property type="match status" value="1"/>
</dbReference>
<dbReference type="PANTHER" id="PTHR13707">
    <property type="entry name" value="KETOACID-COENZYME A TRANSFERASE"/>
    <property type="match status" value="1"/>
</dbReference>
<dbReference type="Pfam" id="PF01144">
    <property type="entry name" value="CoA_trans"/>
    <property type="match status" value="1"/>
</dbReference>
<accession>A0A562V5S3</accession>
<dbReference type="InterPro" id="IPR004165">
    <property type="entry name" value="CoA_trans_fam_I"/>
</dbReference>
<evidence type="ECO:0000256" key="1">
    <source>
        <dbReference type="ARBA" id="ARBA00005612"/>
    </source>
</evidence>
<dbReference type="AlphaFoldDB" id="A0A562V5S3"/>
<dbReference type="NCBIfam" id="TIGR02429">
    <property type="entry name" value="pcaI_scoA_fam"/>
    <property type="match status" value="1"/>
</dbReference>
<dbReference type="SUPFAM" id="SSF100950">
    <property type="entry name" value="NagB/RpiA/CoA transferase-like"/>
    <property type="match status" value="1"/>
</dbReference>
<gene>
    <name evidence="3" type="ORF">JN12_03915</name>
</gene>
<comment type="similarity">
    <text evidence="1">Belongs to the 3-oxoacid CoA-transferase subunit A family.</text>
</comment>
<comment type="caution">
    <text evidence="3">The sequence shown here is derived from an EMBL/GenBank/DDBJ whole genome shotgun (WGS) entry which is preliminary data.</text>
</comment>
<evidence type="ECO:0000313" key="4">
    <source>
        <dbReference type="Proteomes" id="UP000319449"/>
    </source>
</evidence>
<dbReference type="Gene3D" id="3.40.1080.10">
    <property type="entry name" value="Glutaconate Coenzyme A-transferase"/>
    <property type="match status" value="1"/>
</dbReference>
<reference evidence="3 4" key="1">
    <citation type="submission" date="2019-07" db="EMBL/GenBank/DDBJ databases">
        <title>Genomic Encyclopedia of Archaeal and Bacterial Type Strains, Phase II (KMG-II): from individual species to whole genera.</title>
        <authorList>
            <person name="Goeker M."/>
        </authorList>
    </citation>
    <scope>NUCLEOTIDE SEQUENCE [LARGE SCALE GENOMIC DNA]</scope>
    <source>
        <strain evidence="3 4">ATCC BAA-1139</strain>
    </source>
</reference>
<dbReference type="RefSeq" id="WP_145025968.1">
    <property type="nucleotide sequence ID" value="NZ_VLLN01000043.1"/>
</dbReference>
<dbReference type="PANTHER" id="PTHR13707:SF60">
    <property type="entry name" value="ACETATE COA-TRANSFERASE SUBUNIT ALPHA"/>
    <property type="match status" value="1"/>
</dbReference>
<dbReference type="InterPro" id="IPR037171">
    <property type="entry name" value="NagB/RpiA_transferase-like"/>
</dbReference>